<name>A0A0H3KZJ2_PANAA</name>
<evidence type="ECO:0000313" key="2">
    <source>
        <dbReference type="EMBL" id="BAK12586.1"/>
    </source>
</evidence>
<dbReference type="RefSeq" id="WP_014594548.1">
    <property type="nucleotide sequence ID" value="NC_017531.2"/>
</dbReference>
<dbReference type="Gene3D" id="3.30.565.10">
    <property type="entry name" value="Histidine kinase-like ATPase, C-terminal domain"/>
    <property type="match status" value="1"/>
</dbReference>
<organism evidence="2 3">
    <name type="scientific">Pantoea ananatis (strain AJ13355)</name>
    <dbReference type="NCBI Taxonomy" id="932677"/>
    <lineage>
        <taxon>Bacteria</taxon>
        <taxon>Pseudomonadati</taxon>
        <taxon>Pseudomonadota</taxon>
        <taxon>Gammaproteobacteria</taxon>
        <taxon>Enterobacterales</taxon>
        <taxon>Erwiniaceae</taxon>
        <taxon>Pantoea</taxon>
    </lineage>
</organism>
<gene>
    <name evidence="2" type="ordered locus">PAJ_2506</name>
</gene>
<evidence type="ECO:0000256" key="1">
    <source>
        <dbReference type="SAM" id="Coils"/>
    </source>
</evidence>
<dbReference type="EMBL" id="AP012032">
    <property type="protein sequence ID" value="BAK12586.1"/>
    <property type="molecule type" value="Genomic_DNA"/>
</dbReference>
<dbReference type="KEGG" id="paj:PAJ_2506"/>
<dbReference type="SUPFAM" id="SSF55874">
    <property type="entry name" value="ATPase domain of HSP90 chaperone/DNA topoisomerase II/histidine kinase"/>
    <property type="match status" value="1"/>
</dbReference>
<accession>A0A0H3KZJ2</accession>
<protein>
    <submittedName>
        <fullName evidence="2">DNA mismatch repair protein MutL</fullName>
    </submittedName>
</protein>
<dbReference type="AlphaFoldDB" id="A0A0H3KZJ2"/>
<dbReference type="eggNOG" id="COG0323">
    <property type="taxonomic scope" value="Bacteria"/>
</dbReference>
<reference evidence="3" key="1">
    <citation type="journal article" date="2012" name="Appl. Microbiol. Biotechnol.">
        <title>The complete genome sequence of Pantoea ananatis AJ13355, an organism with great biotechnological potential.</title>
        <authorList>
            <person name="Hara Y."/>
            <person name="Kadotani N."/>
            <person name="Izui H."/>
            <person name="Katashkina J.I."/>
            <person name="Kuvaeva T.M."/>
            <person name="Andreeva I.G."/>
            <person name="Golubeva L.I."/>
            <person name="Malko D.B."/>
            <person name="Makeev V.J."/>
            <person name="Mashko S.V."/>
            <person name="Kozlov Y.I."/>
        </authorList>
    </citation>
    <scope>NUCLEOTIDE SEQUENCE [LARGE SCALE GENOMIC DNA]</scope>
    <source>
        <strain evidence="3">AJ13355</strain>
    </source>
</reference>
<dbReference type="Proteomes" id="UP000006690">
    <property type="component" value="Chromosome"/>
</dbReference>
<keyword evidence="1" id="KW-0175">Coiled coil</keyword>
<proteinExistence type="predicted"/>
<feature type="coiled-coil region" evidence="1">
    <location>
        <begin position="640"/>
        <end position="689"/>
    </location>
</feature>
<dbReference type="HOGENOM" id="CLU_358984_0_0_6"/>
<dbReference type="Pfam" id="PF13589">
    <property type="entry name" value="HATPase_c_3"/>
    <property type="match status" value="1"/>
</dbReference>
<evidence type="ECO:0000313" key="3">
    <source>
        <dbReference type="Proteomes" id="UP000006690"/>
    </source>
</evidence>
<dbReference type="OrthoDB" id="8478062at2"/>
<dbReference type="InterPro" id="IPR036890">
    <property type="entry name" value="HATPase_C_sf"/>
</dbReference>
<dbReference type="PATRIC" id="fig|932677.3.peg.2911"/>
<sequence length="816" mass="93123">MRHSFELDPEIIHHIIYSQAGSVAKALIELIMNSVDAGAGAVILEITPEGFTCRDDGHGFASNDDVKRYFGRFGTPHREGDATYGRFRLGRGQIMAHARTTWRSQRWQMEVDTRVMGYEYELTEPGESQEGCAISGDWYEPMSTQERMSCMQEIRDLVRYTPVTVSLNGNVITRKPELEKWDAEDDAAWYRLREDGAVSIFNQGVLVRHDPGHNWGVGGLIVSKKAIALNVSRTEILRKNCPVWKQVALRFGELAQAFTDNTGSHRKSEARREKTARALLAGEGDLQKLFNGEEVITLLPGKQHVTFEHFLRKCWQSQYSEDKHSFTLAEVADDVPRGELIARAGIATVVHPVTLTRFGCHSQDDFMECMSRVRDNLLAFREQLSPDGRWGHHFSRELQLIDFDTLSAQFINHMQMVSEAELDKETRRAWTALRFCLAQYARLCAGGEMWSTTRARGGVRFHIFLGESTSAEAWTDGETYIAYNIDIVRQLRTDALRTASRLFSLTEHEVAHEGDSLDCGHDEEFYQRFHDISTACAAHRQHFMHVWLMKYTTSLEGAGKRAKGRAWQERYLAERASTGRERNGLPGIITDDSLSDAIAAPVEAEDGHRLTFLNQQFGTAGKQSPASVNWAGIVAEGIEVVRLSQERKAELARLRENEREACRSSPAYLQRKKDDDERMKQRVEQYERDECEFLESCRRRLLEVLPGATPENLTQRILAYLVYGTDTEEEELDAWQRRAWEQPGPYRPTVSFAGYDGHTEAEEEDFLASDIPEHWRPLVREGETRWMIERNAAAAGFYSEIDYLEWRQANETGGLE</sequence>